<keyword evidence="1" id="KW-0812">Transmembrane</keyword>
<organism evidence="2">
    <name type="scientific">Lygus hesperus</name>
    <name type="common">Western plant bug</name>
    <dbReference type="NCBI Taxonomy" id="30085"/>
    <lineage>
        <taxon>Eukaryota</taxon>
        <taxon>Metazoa</taxon>
        <taxon>Ecdysozoa</taxon>
        <taxon>Arthropoda</taxon>
        <taxon>Hexapoda</taxon>
        <taxon>Insecta</taxon>
        <taxon>Pterygota</taxon>
        <taxon>Neoptera</taxon>
        <taxon>Paraneoptera</taxon>
        <taxon>Hemiptera</taxon>
        <taxon>Heteroptera</taxon>
        <taxon>Panheteroptera</taxon>
        <taxon>Cimicomorpha</taxon>
        <taxon>Miridae</taxon>
        <taxon>Mirini</taxon>
        <taxon>Lygus</taxon>
    </lineage>
</organism>
<proteinExistence type="predicted"/>
<dbReference type="AlphaFoldDB" id="A0A146LEW3"/>
<accession>A0A146LEW3</accession>
<name>A0A146LEW3_LYGHE</name>
<evidence type="ECO:0000313" key="2">
    <source>
        <dbReference type="EMBL" id="JAQ05502.1"/>
    </source>
</evidence>
<keyword evidence="1" id="KW-1133">Transmembrane helix</keyword>
<sequence>METKESETPLKEKIINPRPLSPWRMQFSPRLERVSNALFKLFILLGTFLLALYPPIICFQTRIFVEVRWDEVQNLIETDSLGESVRMDLSPFSFVFDSP</sequence>
<evidence type="ECO:0000256" key="1">
    <source>
        <dbReference type="SAM" id="Phobius"/>
    </source>
</evidence>
<reference evidence="2" key="1">
    <citation type="journal article" date="2016" name="Gigascience">
        <title>De novo construction of an expanded transcriptome assembly for the western tarnished plant bug, Lygus hesperus.</title>
        <authorList>
            <person name="Tassone E.E."/>
            <person name="Geib S.M."/>
            <person name="Hall B."/>
            <person name="Fabrick J.A."/>
            <person name="Brent C.S."/>
            <person name="Hull J.J."/>
        </authorList>
    </citation>
    <scope>NUCLEOTIDE SEQUENCE</scope>
</reference>
<gene>
    <name evidence="2" type="ORF">g.42870</name>
</gene>
<keyword evidence="1" id="KW-0472">Membrane</keyword>
<dbReference type="EMBL" id="GDHC01013127">
    <property type="protein sequence ID" value="JAQ05502.1"/>
    <property type="molecule type" value="Transcribed_RNA"/>
</dbReference>
<feature type="non-terminal residue" evidence="2">
    <location>
        <position position="99"/>
    </location>
</feature>
<feature type="transmembrane region" description="Helical" evidence="1">
    <location>
        <begin position="37"/>
        <end position="59"/>
    </location>
</feature>
<protein>
    <submittedName>
        <fullName evidence="2">Uncharacterized protein</fullName>
    </submittedName>
</protein>